<dbReference type="RefSeq" id="YP_002854706.1">
    <property type="nucleotide sequence ID" value="NC_012639.1"/>
</dbReference>
<protein>
    <submittedName>
        <fullName evidence="1">Uncharacterized protein</fullName>
    </submittedName>
</protein>
<evidence type="ECO:0000313" key="2">
    <source>
        <dbReference type="Proteomes" id="UP000203846"/>
    </source>
</evidence>
<dbReference type="InterPro" id="IPR020387">
    <property type="entry name" value="AcMNPV_Orf112"/>
</dbReference>
<dbReference type="GeneID" id="7804651"/>
<evidence type="ECO:0000313" key="1">
    <source>
        <dbReference type="EMBL" id="ACO53546.1"/>
    </source>
</evidence>
<dbReference type="EMBL" id="FJ227128">
    <property type="protein sequence ID" value="ACO53546.1"/>
    <property type="molecule type" value="Genomic_DNA"/>
</dbReference>
<dbReference type="OrthoDB" id="14008at10239"/>
<organism evidence="1 2">
    <name type="scientific">Euproctis pseudoconspersa nucleopolyhedrovirus</name>
    <dbReference type="NCBI Taxonomy" id="307467"/>
    <lineage>
        <taxon>Viruses</taxon>
        <taxon>Viruses incertae sedis</taxon>
        <taxon>Naldaviricetes</taxon>
        <taxon>Lefavirales</taxon>
        <taxon>Baculoviridae</taxon>
        <taxon>Alphabaculovirus</taxon>
        <taxon>Alphabaculovirus eupseudoconspersae</taxon>
    </lineage>
</organism>
<keyword evidence="2" id="KW-1185">Reference proteome</keyword>
<reference evidence="1 2" key="1">
    <citation type="journal article" date="2009" name="Virus Genes">
        <title>Morphology and genome of Euproctis pseudoconspersa nucleopolyhedrovirus.</title>
        <authorList>
            <person name="Tang X.D."/>
            <person name="Xiao Q."/>
            <person name="Ma X.C."/>
            <person name="Zhu Z.R."/>
            <person name="Zhang C.X."/>
        </authorList>
    </citation>
    <scope>NUCLEOTIDE SEQUENCE [LARGE SCALE GENOMIC DNA]</scope>
    <source>
        <strain evidence="1 2">Hangzhou</strain>
    </source>
</reference>
<accession>C3TX04</accession>
<proteinExistence type="predicted"/>
<sequence length="333" mass="39303">MNEIDKPDVATPCVVFVWWHQRQFVYNTYEFPFWHNVQHHALKHRCYVLYYIEDDDVENKQNVENLNNLTMVDFKRTRHAHTVCQINNVACKIDYIKLSLLLDDRLLQNEQMLLVMDMDCVVKNIDSDAIAASKRYVEPFFDKSIRRLYNATGRVDFDSYIENYAMLINRTRPFLNEYQKFSVAVPANANNNFVFSQYLLIVQLYYTIAHNFSFPADVEDLKFVNSINLSFSRGGSWKCGVTKQYSYHYDVKIAPIFGNVCLCTQMRVAILKNDVKKIDQLLERLNELGYNFKSRFGWSNSKQQYVNLAGVLDDKNHNYKNKQYLLPICIFDK</sequence>
<dbReference type="Pfam" id="PF10860">
    <property type="entry name" value="DUF2661"/>
    <property type="match status" value="1"/>
</dbReference>
<dbReference type="KEGG" id="vg:7804651"/>
<name>C3TX04_9ABAC</name>
<dbReference type="Proteomes" id="UP000203846">
    <property type="component" value="Segment"/>
</dbReference>